<evidence type="ECO:0000256" key="7">
    <source>
        <dbReference type="HAMAP-Rule" id="MF_00150"/>
    </source>
</evidence>
<dbReference type="EMBL" id="JACGQI010000001">
    <property type="protein sequence ID" value="MBF2229071.1"/>
    <property type="molecule type" value="Genomic_DNA"/>
</dbReference>
<dbReference type="InterPro" id="IPR036291">
    <property type="entry name" value="NAD(P)-bd_dom_sf"/>
</dbReference>
<organism evidence="10 11">
    <name type="scientific">Staphylococcus epidermidis</name>
    <dbReference type="NCBI Taxonomy" id="1282"/>
    <lineage>
        <taxon>Bacteria</taxon>
        <taxon>Bacillati</taxon>
        <taxon>Bacillota</taxon>
        <taxon>Bacilli</taxon>
        <taxon>Bacillales</taxon>
        <taxon>Staphylococcaceae</taxon>
        <taxon>Staphylococcus</taxon>
    </lineage>
</organism>
<proteinExistence type="inferred from homology"/>
<comment type="catalytic activity">
    <reaction evidence="6 7">
        <text>N-acetyl-L-glutamate 5-semialdehyde + phosphate + NADP(+) = N-acetyl-L-glutamyl 5-phosphate + NADPH + H(+)</text>
        <dbReference type="Rhea" id="RHEA:21588"/>
        <dbReference type="ChEBI" id="CHEBI:15378"/>
        <dbReference type="ChEBI" id="CHEBI:29123"/>
        <dbReference type="ChEBI" id="CHEBI:43474"/>
        <dbReference type="ChEBI" id="CHEBI:57783"/>
        <dbReference type="ChEBI" id="CHEBI:57936"/>
        <dbReference type="ChEBI" id="CHEBI:58349"/>
        <dbReference type="EC" id="1.2.1.38"/>
    </reaction>
</comment>
<dbReference type="Gene3D" id="3.40.50.720">
    <property type="entry name" value="NAD(P)-binding Rossmann-like Domain"/>
    <property type="match status" value="1"/>
</dbReference>
<comment type="subcellular location">
    <subcellularLocation>
        <location evidence="7">Cytoplasm</location>
    </subcellularLocation>
</comment>
<dbReference type="GO" id="GO:0070401">
    <property type="term" value="F:NADP+ binding"/>
    <property type="evidence" value="ECO:0007669"/>
    <property type="project" value="InterPro"/>
</dbReference>
<dbReference type="KEGG" id="seps:DP17_171"/>
<comment type="function">
    <text evidence="7">Catalyzes the NADPH-dependent reduction of N-acetyl-5-glutamyl phosphate to yield N-acetyl-L-glutamate 5-semialdehyde.</text>
</comment>
<feature type="active site" evidence="7 8">
    <location>
        <position position="147"/>
    </location>
</feature>
<keyword evidence="2 7" id="KW-0055">Arginine biosynthesis</keyword>
<evidence type="ECO:0000256" key="4">
    <source>
        <dbReference type="ARBA" id="ARBA00022857"/>
    </source>
</evidence>
<dbReference type="GO" id="GO:0006526">
    <property type="term" value="P:L-arginine biosynthetic process"/>
    <property type="evidence" value="ECO:0007669"/>
    <property type="project" value="UniProtKB-UniRule"/>
</dbReference>
<dbReference type="SUPFAM" id="SSF55347">
    <property type="entry name" value="Glyceraldehyde-3-phosphate dehydrogenase-like, C-terminal domain"/>
    <property type="match status" value="1"/>
</dbReference>
<dbReference type="Proteomes" id="UP000648077">
    <property type="component" value="Unassembled WGS sequence"/>
</dbReference>
<evidence type="ECO:0000256" key="6">
    <source>
        <dbReference type="ARBA" id="ARBA00050557"/>
    </source>
</evidence>
<keyword evidence="5 7" id="KW-0560">Oxidoreductase</keyword>
<dbReference type="GO" id="GO:0051287">
    <property type="term" value="F:NAD binding"/>
    <property type="evidence" value="ECO:0007669"/>
    <property type="project" value="InterPro"/>
</dbReference>
<dbReference type="PANTHER" id="PTHR32338">
    <property type="entry name" value="N-ACETYL-GAMMA-GLUTAMYL-PHOSPHATE REDUCTASE, CHLOROPLASTIC-RELATED-RELATED"/>
    <property type="match status" value="1"/>
</dbReference>
<reference evidence="10" key="1">
    <citation type="submission" date="2020-08" db="EMBL/GenBank/DDBJ databases">
        <title>Changes in the skin microbiome associated with squamous cell carcinoma in transplant recipients.</title>
        <authorList>
            <person name="Zaugg J."/>
            <person name="Krueger A."/>
            <person name="Lachner N."/>
        </authorList>
    </citation>
    <scope>NUCLEOTIDE SEQUENCE</scope>
    <source>
        <strain evidence="10">R5988</strain>
    </source>
</reference>
<keyword evidence="3 7" id="KW-0028">Amino-acid biosynthesis</keyword>
<keyword evidence="4 7" id="KW-0521">NADP</keyword>
<dbReference type="InterPro" id="IPR000534">
    <property type="entry name" value="Semialdehyde_DH_NAD-bd"/>
</dbReference>
<keyword evidence="7" id="KW-0963">Cytoplasm</keyword>
<dbReference type="NCBIfam" id="TIGR01850">
    <property type="entry name" value="argC"/>
    <property type="match status" value="1"/>
</dbReference>
<dbReference type="HAMAP" id="MF_00150">
    <property type="entry name" value="ArgC_type1"/>
    <property type="match status" value="1"/>
</dbReference>
<dbReference type="GO" id="GO:0005737">
    <property type="term" value="C:cytoplasm"/>
    <property type="evidence" value="ECO:0007669"/>
    <property type="project" value="UniProtKB-SubCell"/>
</dbReference>
<dbReference type="SUPFAM" id="SSF51735">
    <property type="entry name" value="NAD(P)-binding Rossmann-fold domains"/>
    <property type="match status" value="1"/>
</dbReference>
<dbReference type="SMR" id="A0A2T4LIR3"/>
<feature type="domain" description="Semialdehyde dehydrogenase NAD-binding" evidence="9">
    <location>
        <begin position="2"/>
        <end position="140"/>
    </location>
</feature>
<evidence type="ECO:0000256" key="8">
    <source>
        <dbReference type="PROSITE-ProRule" id="PRU10010"/>
    </source>
</evidence>
<gene>
    <name evidence="7" type="primary">argC</name>
    <name evidence="10" type="ORF">H3963_01165</name>
</gene>
<evidence type="ECO:0000256" key="2">
    <source>
        <dbReference type="ARBA" id="ARBA00022571"/>
    </source>
</evidence>
<dbReference type="InterPro" id="IPR023013">
    <property type="entry name" value="AGPR_AS"/>
</dbReference>
<dbReference type="GO" id="GO:0003942">
    <property type="term" value="F:N-acetyl-gamma-glutamyl-phosphate reductase activity"/>
    <property type="evidence" value="ECO:0007669"/>
    <property type="project" value="UniProtKB-UniRule"/>
</dbReference>
<comment type="similarity">
    <text evidence="7">Belongs to the NAGSA dehydrogenase family. Type 1 subfamily.</text>
</comment>
<sequence>MHISIVGITGYTGLELLRLALNHPHVTVSSIHATKEVGVQISDIFPHLKGIFDKEIQVFDSEFIMTHSDLVFFATPSGVAKDLSKNFVKNNFPVIDLSGDHRLSPDVYLKWYKKSPCTVDIQKRFTYGLSEVMNISHRNRFIANPGCYATATELALYPLISNHLIRVDSIIVDAKSGLTGAGKKLNQSSHYVNVNNNYVTYKLNKHQHIPEIVQTLQFFNKSLQNIQFSTSLIPVNRGIVATIYTRLENGVKINQIESTYKDVYKNKPFIRIKDGLPQLNEVIGTNYTDIGFVYNETTGVLTISSVIDNLIKGAAGQAIQNMNLMFNFDETDGLILAPLYI</sequence>
<dbReference type="Gene3D" id="3.30.360.10">
    <property type="entry name" value="Dihydrodipicolinate Reductase, domain 2"/>
    <property type="match status" value="1"/>
</dbReference>
<dbReference type="Pfam" id="PF22698">
    <property type="entry name" value="Semialdhyde_dhC_1"/>
    <property type="match status" value="1"/>
</dbReference>
<dbReference type="InterPro" id="IPR050085">
    <property type="entry name" value="AGPR"/>
</dbReference>
<dbReference type="CDD" id="cd17895">
    <property type="entry name" value="AGPR_1_N"/>
    <property type="match status" value="1"/>
</dbReference>
<dbReference type="AlphaFoldDB" id="A0A2T4LIR3"/>
<evidence type="ECO:0000256" key="5">
    <source>
        <dbReference type="ARBA" id="ARBA00023002"/>
    </source>
</evidence>
<evidence type="ECO:0000256" key="3">
    <source>
        <dbReference type="ARBA" id="ARBA00022605"/>
    </source>
</evidence>
<comment type="caution">
    <text evidence="10">The sequence shown here is derived from an EMBL/GenBank/DDBJ whole genome shotgun (WGS) entry which is preliminary data.</text>
</comment>
<protein>
    <recommendedName>
        <fullName evidence="7">N-acetyl-gamma-glutamyl-phosphate reductase</fullName>
        <shortName evidence="7">AGPR</shortName>
        <ecNumber evidence="7">1.2.1.38</ecNumber>
    </recommendedName>
    <alternativeName>
        <fullName evidence="7">N-acetyl-glutamate semialdehyde dehydrogenase</fullName>
        <shortName evidence="7">NAGSA dehydrogenase</shortName>
    </alternativeName>
</protein>
<evidence type="ECO:0000259" key="9">
    <source>
        <dbReference type="SMART" id="SM00859"/>
    </source>
</evidence>
<dbReference type="PANTHER" id="PTHR32338:SF10">
    <property type="entry name" value="N-ACETYL-GAMMA-GLUTAMYL-PHOSPHATE REDUCTASE, CHLOROPLASTIC-RELATED"/>
    <property type="match status" value="1"/>
</dbReference>
<dbReference type="RefSeq" id="WP_002440029.1">
    <property type="nucleotide sequence ID" value="NZ_CABGJO010000001.1"/>
</dbReference>
<evidence type="ECO:0000313" key="11">
    <source>
        <dbReference type="Proteomes" id="UP000648077"/>
    </source>
</evidence>
<accession>A0A2T4LIR3</accession>
<dbReference type="Pfam" id="PF01118">
    <property type="entry name" value="Semialdhyde_dh"/>
    <property type="match status" value="1"/>
</dbReference>
<dbReference type="SMART" id="SM00859">
    <property type="entry name" value="Semialdhyde_dh"/>
    <property type="match status" value="1"/>
</dbReference>
<dbReference type="InterPro" id="IPR000706">
    <property type="entry name" value="AGPR_type-1"/>
</dbReference>
<dbReference type="PROSITE" id="PS01224">
    <property type="entry name" value="ARGC"/>
    <property type="match status" value="1"/>
</dbReference>
<dbReference type="CDD" id="cd23934">
    <property type="entry name" value="AGPR_1_C"/>
    <property type="match status" value="1"/>
</dbReference>
<evidence type="ECO:0000313" key="10">
    <source>
        <dbReference type="EMBL" id="MBF2229071.1"/>
    </source>
</evidence>
<name>A0A2T4LIR3_STAEP</name>
<dbReference type="EC" id="1.2.1.38" evidence="7"/>
<comment type="pathway">
    <text evidence="1 7">Amino-acid biosynthesis; L-arginine biosynthesis; N(2)-acetyl-L-ornithine from L-glutamate: step 3/4.</text>
</comment>
<evidence type="ECO:0000256" key="1">
    <source>
        <dbReference type="ARBA" id="ARBA00004862"/>
    </source>
</evidence>
<dbReference type="InterPro" id="IPR058924">
    <property type="entry name" value="AGPR_dimerisation_dom"/>
</dbReference>
<dbReference type="FunFam" id="3.30.360.10:FF:000014">
    <property type="entry name" value="N-acetyl-gamma-glutamyl-phosphate reductase"/>
    <property type="match status" value="1"/>
</dbReference>